<feature type="transmembrane region" description="Helical" evidence="1">
    <location>
        <begin position="84"/>
        <end position="105"/>
    </location>
</feature>
<dbReference type="AlphaFoldDB" id="A0A382C9M9"/>
<protein>
    <recommendedName>
        <fullName evidence="3">NarG-like domain-containing protein</fullName>
    </recommendedName>
</protein>
<gene>
    <name evidence="2" type="ORF">METZ01_LOCUS175403</name>
</gene>
<proteinExistence type="predicted"/>
<reference evidence="2" key="1">
    <citation type="submission" date="2018-05" db="EMBL/GenBank/DDBJ databases">
        <authorList>
            <person name="Lanie J.A."/>
            <person name="Ng W.-L."/>
            <person name="Kazmierczak K.M."/>
            <person name="Andrzejewski T.M."/>
            <person name="Davidsen T.M."/>
            <person name="Wayne K.J."/>
            <person name="Tettelin H."/>
            <person name="Glass J.I."/>
            <person name="Rusch D."/>
            <person name="Podicherti R."/>
            <person name="Tsui H.-C.T."/>
            <person name="Winkler M.E."/>
        </authorList>
    </citation>
    <scope>NUCLEOTIDE SEQUENCE</scope>
</reference>
<organism evidence="2">
    <name type="scientific">marine metagenome</name>
    <dbReference type="NCBI Taxonomy" id="408172"/>
    <lineage>
        <taxon>unclassified sequences</taxon>
        <taxon>metagenomes</taxon>
        <taxon>ecological metagenomes</taxon>
    </lineage>
</organism>
<evidence type="ECO:0000313" key="2">
    <source>
        <dbReference type="EMBL" id="SVB22549.1"/>
    </source>
</evidence>
<keyword evidence="1" id="KW-0472">Membrane</keyword>
<dbReference type="EMBL" id="UINC01033368">
    <property type="protein sequence ID" value="SVB22549.1"/>
    <property type="molecule type" value="Genomic_DNA"/>
</dbReference>
<keyword evidence="1" id="KW-1133">Transmembrane helix</keyword>
<evidence type="ECO:0000256" key="1">
    <source>
        <dbReference type="SAM" id="Phobius"/>
    </source>
</evidence>
<name>A0A382C9M9_9ZZZZ</name>
<keyword evidence="1" id="KW-0812">Transmembrane</keyword>
<accession>A0A382C9M9</accession>
<evidence type="ECO:0008006" key="3">
    <source>
        <dbReference type="Google" id="ProtNLM"/>
    </source>
</evidence>
<feature type="transmembrane region" description="Helical" evidence="1">
    <location>
        <begin position="117"/>
        <end position="139"/>
    </location>
</feature>
<sequence>MNSSQNRAFEWVSQDLQPYVLCFFIALAVTRFFFVLWPKFKIFGQAAAENRFNEPITRLWNTIRIAFFQTKILKERKSGWMHALIFWGFIVLLVRAGWFFFIGFFPTMEFSASGITTSYAFLKDLFVVLVGLAVSYALYRR</sequence>
<dbReference type="SUPFAM" id="SSF103501">
    <property type="entry name" value="Respiratory nitrate reductase 1 gamma chain"/>
    <property type="match status" value="1"/>
</dbReference>
<feature type="non-terminal residue" evidence="2">
    <location>
        <position position="141"/>
    </location>
</feature>
<feature type="transmembrane region" description="Helical" evidence="1">
    <location>
        <begin position="16"/>
        <end position="37"/>
    </location>
</feature>
<dbReference type="InterPro" id="IPR036197">
    <property type="entry name" value="NarG-like_sf"/>
</dbReference>
<dbReference type="Gene3D" id="1.20.950.20">
    <property type="entry name" value="Transmembrane di-heme cytochromes, Chain C"/>
    <property type="match status" value="1"/>
</dbReference>